<dbReference type="InParanoid" id="A0A671Y005"/>
<reference evidence="1" key="3">
    <citation type="submission" date="2025-09" db="UniProtKB">
        <authorList>
            <consortium name="Ensembl"/>
        </authorList>
    </citation>
    <scope>IDENTIFICATION</scope>
</reference>
<name>A0A671Y005_SPAAU</name>
<reference evidence="1" key="2">
    <citation type="submission" date="2025-08" db="UniProtKB">
        <authorList>
            <consortium name="Ensembl"/>
        </authorList>
    </citation>
    <scope>IDENTIFICATION</scope>
</reference>
<dbReference type="Proteomes" id="UP000472265">
    <property type="component" value="Chromosome 21"/>
</dbReference>
<keyword evidence="2" id="KW-1185">Reference proteome</keyword>
<organism evidence="1 2">
    <name type="scientific">Sparus aurata</name>
    <name type="common">Gilthead sea bream</name>
    <dbReference type="NCBI Taxonomy" id="8175"/>
    <lineage>
        <taxon>Eukaryota</taxon>
        <taxon>Metazoa</taxon>
        <taxon>Chordata</taxon>
        <taxon>Craniata</taxon>
        <taxon>Vertebrata</taxon>
        <taxon>Euteleostomi</taxon>
        <taxon>Actinopterygii</taxon>
        <taxon>Neopterygii</taxon>
        <taxon>Teleostei</taxon>
        <taxon>Neoteleostei</taxon>
        <taxon>Acanthomorphata</taxon>
        <taxon>Eupercaria</taxon>
        <taxon>Spariformes</taxon>
        <taxon>Sparidae</taxon>
        <taxon>Sparus</taxon>
    </lineage>
</organism>
<reference evidence="1" key="1">
    <citation type="submission" date="2021-04" db="EMBL/GenBank/DDBJ databases">
        <authorList>
            <consortium name="Wellcome Sanger Institute Data Sharing"/>
        </authorList>
    </citation>
    <scope>NUCLEOTIDE SEQUENCE [LARGE SCALE GENOMIC DNA]</scope>
</reference>
<dbReference type="Ensembl" id="ENSSAUT00010057251.1">
    <property type="protein sequence ID" value="ENSSAUP00010054476.1"/>
    <property type="gene ID" value="ENSSAUG00010022444.1"/>
</dbReference>
<proteinExistence type="predicted"/>
<sequence length="77" mass="8374">MSVCSTNKKKLAGAGEPGICVDNDSELPLLSGDISERDGLLATWYHRANSKEEMNKALTMCVRAEGLNVTNYELILS</sequence>
<dbReference type="AlphaFoldDB" id="A0A671Y005"/>
<evidence type="ECO:0000313" key="2">
    <source>
        <dbReference type="Proteomes" id="UP000472265"/>
    </source>
</evidence>
<accession>A0A671Y005</accession>
<protein>
    <submittedName>
        <fullName evidence="1">Uncharacterized protein</fullName>
    </submittedName>
</protein>
<evidence type="ECO:0000313" key="1">
    <source>
        <dbReference type="Ensembl" id="ENSSAUP00010054476.1"/>
    </source>
</evidence>